<dbReference type="Proteomes" id="UP000249393">
    <property type="component" value="Unassembled WGS sequence"/>
</dbReference>
<dbReference type="RefSeq" id="WP_304282264.1">
    <property type="nucleotide sequence ID" value="NZ_QFQZ01000101.1"/>
</dbReference>
<dbReference type="Gene3D" id="3.40.50.1000">
    <property type="entry name" value="HAD superfamily/HAD-like"/>
    <property type="match status" value="1"/>
</dbReference>
<dbReference type="InterPro" id="IPR050582">
    <property type="entry name" value="HAD-like_SerB"/>
</dbReference>
<dbReference type="NCBIfam" id="TIGR01488">
    <property type="entry name" value="HAD-SF-IB"/>
    <property type="match status" value="1"/>
</dbReference>
<dbReference type="PANTHER" id="PTHR43344">
    <property type="entry name" value="PHOSPHOSERINE PHOSPHATASE"/>
    <property type="match status" value="1"/>
</dbReference>
<dbReference type="PANTHER" id="PTHR43344:SF14">
    <property type="entry name" value="HAD-IB FAMILY HYDROLASE"/>
    <property type="match status" value="1"/>
</dbReference>
<organism evidence="1 2">
    <name type="scientific">Caulobacter segnis</name>
    <dbReference type="NCBI Taxonomy" id="88688"/>
    <lineage>
        <taxon>Bacteria</taxon>
        <taxon>Pseudomonadati</taxon>
        <taxon>Pseudomonadota</taxon>
        <taxon>Alphaproteobacteria</taxon>
        <taxon>Caulobacterales</taxon>
        <taxon>Caulobacteraceae</taxon>
        <taxon>Caulobacter</taxon>
    </lineage>
</organism>
<dbReference type="InterPro" id="IPR006385">
    <property type="entry name" value="HAD_hydro_SerB1"/>
</dbReference>
<dbReference type="EMBL" id="QFQZ01000101">
    <property type="protein sequence ID" value="PZR31038.1"/>
    <property type="molecule type" value="Genomic_DNA"/>
</dbReference>
<dbReference type="GO" id="GO:0036424">
    <property type="term" value="F:L-phosphoserine phosphatase activity"/>
    <property type="evidence" value="ECO:0007669"/>
    <property type="project" value="TreeGrafter"/>
</dbReference>
<dbReference type="NCBIfam" id="TIGR01490">
    <property type="entry name" value="HAD-SF-IB-hyp1"/>
    <property type="match status" value="1"/>
</dbReference>
<dbReference type="Gene3D" id="1.20.1440.100">
    <property type="entry name" value="SG protein - dephosphorylation function"/>
    <property type="match status" value="1"/>
</dbReference>
<reference evidence="1 2" key="1">
    <citation type="submission" date="2017-08" db="EMBL/GenBank/DDBJ databases">
        <title>Infants hospitalized years apart are colonized by the same room-sourced microbial strains.</title>
        <authorList>
            <person name="Brooks B."/>
            <person name="Olm M.R."/>
            <person name="Firek B.A."/>
            <person name="Baker R."/>
            <person name="Thomas B.C."/>
            <person name="Morowitz M.J."/>
            <person name="Banfield J.F."/>
        </authorList>
    </citation>
    <scope>NUCLEOTIDE SEQUENCE [LARGE SCALE GENOMIC DNA]</scope>
    <source>
        <strain evidence="1">S2_003_000_R2_4</strain>
    </source>
</reference>
<dbReference type="Pfam" id="PF12710">
    <property type="entry name" value="HAD"/>
    <property type="match status" value="1"/>
</dbReference>
<comment type="caution">
    <text evidence="1">The sequence shown here is derived from an EMBL/GenBank/DDBJ whole genome shotgun (WGS) entry which is preliminary data.</text>
</comment>
<evidence type="ECO:0000313" key="1">
    <source>
        <dbReference type="EMBL" id="PZR31038.1"/>
    </source>
</evidence>
<dbReference type="CDD" id="cd02612">
    <property type="entry name" value="HAD_PGPPase"/>
    <property type="match status" value="1"/>
</dbReference>
<keyword evidence="1" id="KW-0378">Hydrolase</keyword>
<dbReference type="GO" id="GO:0006564">
    <property type="term" value="P:L-serine biosynthetic process"/>
    <property type="evidence" value="ECO:0007669"/>
    <property type="project" value="TreeGrafter"/>
</dbReference>
<dbReference type="AlphaFoldDB" id="A0A2W5WBV7"/>
<sequence>MAKRSLMSKGLSASRPMTGEMGDERALVAFDFDGTLTVKDSFNTFLKWRAGPRRWTRGVIRLIPALITYGFDRNRGKLKAAAVREFLKGATIAEIEADARAFAQAFAPSLLRPDAVAVWRSWRAKGARIVIVTASPEITVAPFARGLGADLLIGTRLTCSEDGRILGGLDGANCRAMEKVVRLQETFGPDVHLAAAYGDTSGDTEMLAIADEKGYRVFRGKPVT</sequence>
<name>A0A2W5WBV7_9CAUL</name>
<dbReference type="GO" id="GO:0005737">
    <property type="term" value="C:cytoplasm"/>
    <property type="evidence" value="ECO:0007669"/>
    <property type="project" value="TreeGrafter"/>
</dbReference>
<accession>A0A2W5WBV7</accession>
<evidence type="ECO:0000313" key="2">
    <source>
        <dbReference type="Proteomes" id="UP000249393"/>
    </source>
</evidence>
<dbReference type="InterPro" id="IPR023214">
    <property type="entry name" value="HAD_sf"/>
</dbReference>
<proteinExistence type="predicted"/>
<dbReference type="SUPFAM" id="SSF56784">
    <property type="entry name" value="HAD-like"/>
    <property type="match status" value="1"/>
</dbReference>
<dbReference type="GO" id="GO:0000287">
    <property type="term" value="F:magnesium ion binding"/>
    <property type="evidence" value="ECO:0007669"/>
    <property type="project" value="TreeGrafter"/>
</dbReference>
<gene>
    <name evidence="1" type="ORF">DI526_20835</name>
</gene>
<protein>
    <submittedName>
        <fullName evidence="1">HAD-IB family hydrolase</fullName>
    </submittedName>
</protein>
<dbReference type="InterPro" id="IPR036412">
    <property type="entry name" value="HAD-like_sf"/>
</dbReference>